<dbReference type="EMBL" id="JAUJFL010000008">
    <property type="protein sequence ID" value="KAK2598227.1"/>
    <property type="molecule type" value="Genomic_DNA"/>
</dbReference>
<dbReference type="AlphaFoldDB" id="A0AAD9VXG9"/>
<keyword evidence="2" id="KW-1185">Reference proteome</keyword>
<accession>A0AAD9VXG9</accession>
<dbReference type="Proteomes" id="UP001265746">
    <property type="component" value="Unassembled WGS sequence"/>
</dbReference>
<evidence type="ECO:0000313" key="1">
    <source>
        <dbReference type="EMBL" id="KAK2598227.1"/>
    </source>
</evidence>
<sequence length="242" mass="27366">MADFRHTLDWFAMYPRDALYAAVAARTPLDLKQVWPSFCFSTIRGVQIQGGREFKETERYKAVDVPADSSIRGLFSQLQGEISPISKRLGRPLRLTSEPSEVHAPSWEHELPSCGPVTALLRSLTKDLDAPSPGMLFSLPRGGLLRDNRALVVRADDKDLSIDELRAMAYFAEYMCNVKIYGVVRLPREDEPALEAAMKEALDFMTWDNCLLAFDKLRIPRHQQPAKQAFVDTRDAARPEDL</sequence>
<reference evidence="1" key="1">
    <citation type="submission" date="2023-06" db="EMBL/GenBank/DDBJ databases">
        <authorList>
            <person name="Noh H."/>
        </authorList>
    </citation>
    <scope>NUCLEOTIDE SEQUENCE</scope>
    <source>
        <strain evidence="1">DUCC20226</strain>
    </source>
</reference>
<protein>
    <submittedName>
        <fullName evidence="1">Uncharacterized protein</fullName>
    </submittedName>
</protein>
<proteinExistence type="predicted"/>
<name>A0AAD9VXG9_PHOAM</name>
<evidence type="ECO:0000313" key="2">
    <source>
        <dbReference type="Proteomes" id="UP001265746"/>
    </source>
</evidence>
<comment type="caution">
    <text evidence="1">The sequence shown here is derived from an EMBL/GenBank/DDBJ whole genome shotgun (WGS) entry which is preliminary data.</text>
</comment>
<gene>
    <name evidence="1" type="ORF">N8I77_011652</name>
</gene>
<organism evidence="1 2">
    <name type="scientific">Phomopsis amygdali</name>
    <name type="common">Fusicoccum amygdali</name>
    <dbReference type="NCBI Taxonomy" id="1214568"/>
    <lineage>
        <taxon>Eukaryota</taxon>
        <taxon>Fungi</taxon>
        <taxon>Dikarya</taxon>
        <taxon>Ascomycota</taxon>
        <taxon>Pezizomycotina</taxon>
        <taxon>Sordariomycetes</taxon>
        <taxon>Sordariomycetidae</taxon>
        <taxon>Diaporthales</taxon>
        <taxon>Diaporthaceae</taxon>
        <taxon>Diaporthe</taxon>
    </lineage>
</organism>